<comment type="caution">
    <text evidence="3">The sequence shown here is derived from an EMBL/GenBank/DDBJ whole genome shotgun (WGS) entry which is preliminary data.</text>
</comment>
<dbReference type="InterPro" id="IPR038404">
    <property type="entry name" value="TRAP_DctP_sf"/>
</dbReference>
<protein>
    <submittedName>
        <fullName evidence="3">TRAP transporter substrate-binding protein</fullName>
    </submittedName>
</protein>
<evidence type="ECO:0000313" key="3">
    <source>
        <dbReference type="EMBL" id="MDU0338592.1"/>
    </source>
</evidence>
<proteinExistence type="predicted"/>
<dbReference type="PANTHER" id="PTHR33376">
    <property type="match status" value="1"/>
</dbReference>
<dbReference type="PANTHER" id="PTHR33376:SF4">
    <property type="entry name" value="SIALIC ACID-BINDING PERIPLASMIC PROTEIN SIAP"/>
    <property type="match status" value="1"/>
</dbReference>
<dbReference type="Proteomes" id="UP001254257">
    <property type="component" value="Unassembled WGS sequence"/>
</dbReference>
<feature type="signal peptide" evidence="2">
    <location>
        <begin position="1"/>
        <end position="21"/>
    </location>
</feature>
<keyword evidence="1 2" id="KW-0732">Signal</keyword>
<dbReference type="SUPFAM" id="SSF53850">
    <property type="entry name" value="Periplasmic binding protein-like II"/>
    <property type="match status" value="1"/>
</dbReference>
<dbReference type="Gene3D" id="3.40.190.170">
    <property type="entry name" value="Bacterial extracellular solute-binding protein, family 7"/>
    <property type="match status" value="1"/>
</dbReference>
<evidence type="ECO:0000313" key="4">
    <source>
        <dbReference type="Proteomes" id="UP001254257"/>
    </source>
</evidence>
<dbReference type="CDD" id="cd13602">
    <property type="entry name" value="PBP2_TRAP_BpDctp6_7"/>
    <property type="match status" value="1"/>
</dbReference>
<dbReference type="NCBIfam" id="NF037995">
    <property type="entry name" value="TRAP_S1"/>
    <property type="match status" value="1"/>
</dbReference>
<gene>
    <name evidence="3" type="ORF">RKE40_01795</name>
</gene>
<dbReference type="EMBL" id="JAWDID010000002">
    <property type="protein sequence ID" value="MDU0338592.1"/>
    <property type="molecule type" value="Genomic_DNA"/>
</dbReference>
<name>A0ABU3S2E9_9HYPH</name>
<evidence type="ECO:0000256" key="2">
    <source>
        <dbReference type="SAM" id="SignalP"/>
    </source>
</evidence>
<reference evidence="3 4" key="1">
    <citation type="submission" date="2023-09" db="EMBL/GenBank/DDBJ databases">
        <title>Whole genome shotgun sequencing (WGS) of Bosea sp. ZW T0_25, isolated from stored onions (Allium cepa).</title>
        <authorList>
            <person name="Stoll D.A."/>
            <person name="Huch M."/>
        </authorList>
    </citation>
    <scope>NUCLEOTIDE SEQUENCE [LARGE SCALE GENOMIC DNA]</scope>
    <source>
        <strain evidence="3 4">ZW T0_25</strain>
    </source>
</reference>
<dbReference type="Pfam" id="PF03480">
    <property type="entry name" value="DctP"/>
    <property type="match status" value="1"/>
</dbReference>
<keyword evidence="4" id="KW-1185">Reference proteome</keyword>
<organism evidence="3 4">
    <name type="scientific">Bosea rubneri</name>
    <dbReference type="NCBI Taxonomy" id="3075434"/>
    <lineage>
        <taxon>Bacteria</taxon>
        <taxon>Pseudomonadati</taxon>
        <taxon>Pseudomonadota</taxon>
        <taxon>Alphaproteobacteria</taxon>
        <taxon>Hyphomicrobiales</taxon>
        <taxon>Boseaceae</taxon>
        <taxon>Bosea</taxon>
    </lineage>
</organism>
<evidence type="ECO:0000256" key="1">
    <source>
        <dbReference type="ARBA" id="ARBA00022729"/>
    </source>
</evidence>
<dbReference type="RefSeq" id="WP_316016538.1">
    <property type="nucleotide sequence ID" value="NZ_JAWDID010000002.1"/>
</dbReference>
<sequence>MRISRSLAAALAVCAIGTAHAQTVPPGPAVNVTMVTQLSPTIPQYTKVDIPMLREGIPEKSGGRIKVTLASWPERALTGPELLRVIRSGQIDIGAPALPTVAGDVPMLEMSDLAGLNPSHAQSRKVIDAVLPEVNKELERFGVRIIATFPYPAQVFYCREPVKSLADLKGRRIRTAGGSTNDFVQSFGAQPTAIGFPEVYGALERGIVDCAITGTATGNGARWYEVTKHMYALPVSWGNSAYVANLAWWNKLDPAVRDFLQATFKQVEDQQWALGLEATEDGIACNAGQKDGCKIGHVVENKPMTITRPTDADMETLRASLRTAVLPAWVKRCGERCGEAYNRLVAPITGVRYEAR</sequence>
<dbReference type="InterPro" id="IPR018389">
    <property type="entry name" value="DctP_fam"/>
</dbReference>
<accession>A0ABU3S2E9</accession>
<feature type="chain" id="PRO_5047140546" evidence="2">
    <location>
        <begin position="22"/>
        <end position="356"/>
    </location>
</feature>